<gene>
    <name evidence="2" type="ORF">ACE3NQ_18915</name>
</gene>
<dbReference type="EMBL" id="JBHILM010000022">
    <property type="protein sequence ID" value="MFB5682992.1"/>
    <property type="molecule type" value="Genomic_DNA"/>
</dbReference>
<accession>A0ABV5BBZ9</accession>
<dbReference type="RefSeq" id="WP_375526735.1">
    <property type="nucleotide sequence ID" value="NZ_JBHILM010000022.1"/>
</dbReference>
<dbReference type="Proteomes" id="UP001580407">
    <property type="component" value="Unassembled WGS sequence"/>
</dbReference>
<organism evidence="2 3">
    <name type="scientific">Paenibacillus terreus</name>
    <dbReference type="NCBI Taxonomy" id="1387834"/>
    <lineage>
        <taxon>Bacteria</taxon>
        <taxon>Bacillati</taxon>
        <taxon>Bacillota</taxon>
        <taxon>Bacilli</taxon>
        <taxon>Bacillales</taxon>
        <taxon>Paenibacillaceae</taxon>
        <taxon>Paenibacillus</taxon>
    </lineage>
</organism>
<comment type="caution">
    <text evidence="2">The sequence shown here is derived from an EMBL/GenBank/DDBJ whole genome shotgun (WGS) entry which is preliminary data.</text>
</comment>
<proteinExistence type="predicted"/>
<evidence type="ECO:0000313" key="2">
    <source>
        <dbReference type="EMBL" id="MFB5682992.1"/>
    </source>
</evidence>
<keyword evidence="3" id="KW-1185">Reference proteome</keyword>
<evidence type="ECO:0000313" key="3">
    <source>
        <dbReference type="Proteomes" id="UP001580407"/>
    </source>
</evidence>
<feature type="region of interest" description="Disordered" evidence="1">
    <location>
        <begin position="14"/>
        <end position="48"/>
    </location>
</feature>
<evidence type="ECO:0000256" key="1">
    <source>
        <dbReference type="SAM" id="MobiDB-lite"/>
    </source>
</evidence>
<sequence length="48" mass="5676">MNYNVTIHTLMPFNPQYPRTATPSSKKEDSNEKKISFQDVLKEKMMQK</sequence>
<name>A0ABV5BBZ9_9BACL</name>
<feature type="compositionally biased region" description="Basic and acidic residues" evidence="1">
    <location>
        <begin position="25"/>
        <end position="48"/>
    </location>
</feature>
<protein>
    <submittedName>
        <fullName evidence="2">Uncharacterized protein</fullName>
    </submittedName>
</protein>
<reference evidence="2 3" key="1">
    <citation type="submission" date="2024-09" db="EMBL/GenBank/DDBJ databases">
        <authorList>
            <person name="Ruan L."/>
        </authorList>
    </citation>
    <scope>NUCLEOTIDE SEQUENCE [LARGE SCALE GENOMIC DNA]</scope>
    <source>
        <strain evidence="2 3">D33</strain>
    </source>
</reference>